<dbReference type="EMBL" id="JACHLR010000001">
    <property type="protein sequence ID" value="MBB4857031.1"/>
    <property type="molecule type" value="Genomic_DNA"/>
</dbReference>
<reference evidence="1 2" key="1">
    <citation type="submission" date="2020-08" db="EMBL/GenBank/DDBJ databases">
        <title>Functional genomics of gut bacteria from endangered species of beetles.</title>
        <authorList>
            <person name="Carlos-Shanley C."/>
        </authorList>
    </citation>
    <scope>NUCLEOTIDE SEQUENCE [LARGE SCALE GENOMIC DNA]</scope>
    <source>
        <strain evidence="1 2">S00245</strain>
    </source>
</reference>
<keyword evidence="2" id="KW-1185">Reference proteome</keyword>
<evidence type="ECO:0000313" key="2">
    <source>
        <dbReference type="Proteomes" id="UP000555448"/>
    </source>
</evidence>
<gene>
    <name evidence="1" type="ORF">HNO88_000328</name>
</gene>
<proteinExistence type="predicted"/>
<protein>
    <submittedName>
        <fullName evidence="1">Uncharacterized protein</fullName>
    </submittedName>
</protein>
<dbReference type="Proteomes" id="UP000555448">
    <property type="component" value="Unassembled WGS sequence"/>
</dbReference>
<sequence length="75" mass="8319">MSEIDISTEEYRTYTYAPFGTYTIRNPVKLFVMPSDGTEDGSHRVIDADGVTHRPAKGWVGLSWKAKPDAPAFVA</sequence>
<name>A0A7W7NUB2_9SPHN</name>
<dbReference type="RefSeq" id="WP_184242108.1">
    <property type="nucleotide sequence ID" value="NZ_JACHLR010000001.1"/>
</dbReference>
<evidence type="ECO:0000313" key="1">
    <source>
        <dbReference type="EMBL" id="MBB4857031.1"/>
    </source>
</evidence>
<dbReference type="AlphaFoldDB" id="A0A7W7NUB2"/>
<comment type="caution">
    <text evidence="1">The sequence shown here is derived from an EMBL/GenBank/DDBJ whole genome shotgun (WGS) entry which is preliminary data.</text>
</comment>
<accession>A0A7W7NUB2</accession>
<organism evidence="1 2">
    <name type="scientific">Novosphingobium chloroacetimidivorans</name>
    <dbReference type="NCBI Taxonomy" id="1428314"/>
    <lineage>
        <taxon>Bacteria</taxon>
        <taxon>Pseudomonadati</taxon>
        <taxon>Pseudomonadota</taxon>
        <taxon>Alphaproteobacteria</taxon>
        <taxon>Sphingomonadales</taxon>
        <taxon>Sphingomonadaceae</taxon>
        <taxon>Novosphingobium</taxon>
    </lineage>
</organism>